<protein>
    <submittedName>
        <fullName evidence="1">Uncharacterized protein</fullName>
    </submittedName>
</protein>
<evidence type="ECO:0000313" key="1">
    <source>
        <dbReference type="EnsemblMetazoa" id="GBRI013904-PA"/>
    </source>
</evidence>
<reference evidence="1" key="2">
    <citation type="submission" date="2020-05" db="UniProtKB">
        <authorList>
            <consortium name="EnsemblMetazoa"/>
        </authorList>
    </citation>
    <scope>IDENTIFICATION</scope>
    <source>
        <strain evidence="1">IAEA</strain>
    </source>
</reference>
<name>A0A1A9WBX5_9MUSC</name>
<proteinExistence type="predicted"/>
<dbReference type="VEuPathDB" id="VectorBase:GBRI013904"/>
<dbReference type="Proteomes" id="UP000091820">
    <property type="component" value="Unassembled WGS sequence"/>
</dbReference>
<accession>A0A1A9WBX5</accession>
<dbReference type="AlphaFoldDB" id="A0A1A9WBX5"/>
<evidence type="ECO:0000313" key="2">
    <source>
        <dbReference type="Proteomes" id="UP000091820"/>
    </source>
</evidence>
<keyword evidence="2" id="KW-1185">Reference proteome</keyword>
<organism evidence="1 2">
    <name type="scientific">Glossina brevipalpis</name>
    <dbReference type="NCBI Taxonomy" id="37001"/>
    <lineage>
        <taxon>Eukaryota</taxon>
        <taxon>Metazoa</taxon>
        <taxon>Ecdysozoa</taxon>
        <taxon>Arthropoda</taxon>
        <taxon>Hexapoda</taxon>
        <taxon>Insecta</taxon>
        <taxon>Pterygota</taxon>
        <taxon>Neoptera</taxon>
        <taxon>Endopterygota</taxon>
        <taxon>Diptera</taxon>
        <taxon>Brachycera</taxon>
        <taxon>Muscomorpha</taxon>
        <taxon>Hippoboscoidea</taxon>
        <taxon>Glossinidae</taxon>
        <taxon>Glossina</taxon>
    </lineage>
</organism>
<reference evidence="2" key="1">
    <citation type="submission" date="2014-03" db="EMBL/GenBank/DDBJ databases">
        <authorList>
            <person name="Aksoy S."/>
            <person name="Warren W."/>
            <person name="Wilson R.K."/>
        </authorList>
    </citation>
    <scope>NUCLEOTIDE SEQUENCE [LARGE SCALE GENOMIC DNA]</scope>
    <source>
        <strain evidence="2">IAEA</strain>
    </source>
</reference>
<dbReference type="EnsemblMetazoa" id="GBRI013904-RA">
    <property type="protein sequence ID" value="GBRI013904-PA"/>
    <property type="gene ID" value="GBRI013904"/>
</dbReference>
<sequence length="215" mass="24405">SYQHPFTGNRYVPGSTNNQLPSYGIQIHSHELLLITPPPIIRIQKCGKVCMLPGCGNKGDNLINNYLKDVEKHFTLSTHLTFDAYDRAKVVDRLRGLLSFYTSYWKFDERAFWEETLAFVVSLDYVADKTRELTNNRQAGSLVKPVFLFYPGCVRLRAAWNLFITSVPSNHGKNDTGGEDDDDVFASIDIQQILKQNKQAKASFVNKPCAPIKKM</sequence>